<accession>W4LXG6</accession>
<dbReference type="Pfam" id="PF00056">
    <property type="entry name" value="Ldh_1_N"/>
    <property type="match status" value="1"/>
</dbReference>
<dbReference type="PIRSF" id="PIRSF000102">
    <property type="entry name" value="Lac_mal_DH"/>
    <property type="match status" value="1"/>
</dbReference>
<dbReference type="InterPro" id="IPR022383">
    <property type="entry name" value="Lactate/malate_DH_C"/>
</dbReference>
<feature type="active site" description="Proton acceptor" evidence="4 5">
    <location>
        <position position="175"/>
    </location>
</feature>
<feature type="binding site" evidence="4 7">
    <location>
        <begin position="118"/>
        <end position="120"/>
    </location>
    <ligand>
        <name>NAD(+)</name>
        <dbReference type="ChEBI" id="CHEBI:57540"/>
    </ligand>
</feature>
<dbReference type="FunFam" id="3.90.110.10:FF:000004">
    <property type="entry name" value="Malate dehydrogenase"/>
    <property type="match status" value="1"/>
</dbReference>
<dbReference type="PRINTS" id="PR00086">
    <property type="entry name" value="LLDHDRGNASE"/>
</dbReference>
<dbReference type="FunFam" id="3.40.50.720:FF:000018">
    <property type="entry name" value="Malate dehydrogenase"/>
    <property type="match status" value="1"/>
</dbReference>
<gene>
    <name evidence="4" type="primary">mdh</name>
    <name evidence="10" type="ORF">ETSY2_35560</name>
</gene>
<dbReference type="Pfam" id="PF02866">
    <property type="entry name" value="Ldh_1_C"/>
    <property type="match status" value="1"/>
</dbReference>
<comment type="caution">
    <text evidence="10">The sequence shown here is derived from an EMBL/GenBank/DDBJ whole genome shotgun (WGS) entry which is preliminary data.</text>
</comment>
<dbReference type="CDD" id="cd01339">
    <property type="entry name" value="LDH-like_MDH"/>
    <property type="match status" value="1"/>
</dbReference>
<feature type="binding site" evidence="4 6">
    <location>
        <position position="120"/>
    </location>
    <ligand>
        <name>substrate</name>
    </ligand>
</feature>
<keyword evidence="1 4" id="KW-0816">Tricarboxylic acid cycle</keyword>
<dbReference type="InterPro" id="IPR036291">
    <property type="entry name" value="NAD(P)-bd_dom_sf"/>
</dbReference>
<comment type="catalytic activity">
    <reaction evidence="4">
        <text>(S)-malate + NAD(+) = oxaloacetate + NADH + H(+)</text>
        <dbReference type="Rhea" id="RHEA:21432"/>
        <dbReference type="ChEBI" id="CHEBI:15378"/>
        <dbReference type="ChEBI" id="CHEBI:15589"/>
        <dbReference type="ChEBI" id="CHEBI:16452"/>
        <dbReference type="ChEBI" id="CHEBI:57540"/>
        <dbReference type="ChEBI" id="CHEBI:57945"/>
        <dbReference type="EC" id="1.1.1.37"/>
    </reaction>
</comment>
<name>W4LXG6_9BACT</name>
<comment type="similarity">
    <text evidence="4">Belongs to the LDH/MDH superfamily. MDH type 3 family.</text>
</comment>
<protein>
    <recommendedName>
        <fullName evidence="4">Malate dehydrogenase</fullName>
        <ecNumber evidence="4">1.1.1.37</ecNumber>
    </recommendedName>
</protein>
<feature type="domain" description="Lactate/malate dehydrogenase C-terminal" evidence="9">
    <location>
        <begin position="147"/>
        <end position="301"/>
    </location>
</feature>
<evidence type="ECO:0000256" key="4">
    <source>
        <dbReference type="HAMAP-Rule" id="MF_00487"/>
    </source>
</evidence>
<keyword evidence="3 4" id="KW-0520">NAD</keyword>
<dbReference type="EMBL" id="AZHX01001529">
    <property type="protein sequence ID" value="ETX02441.1"/>
    <property type="molecule type" value="Genomic_DNA"/>
</dbReference>
<evidence type="ECO:0000256" key="3">
    <source>
        <dbReference type="ARBA" id="ARBA00023027"/>
    </source>
</evidence>
<reference evidence="10 11" key="1">
    <citation type="journal article" date="2014" name="Nature">
        <title>An environmental bacterial taxon with a large and distinct metabolic repertoire.</title>
        <authorList>
            <person name="Wilson M.C."/>
            <person name="Mori T."/>
            <person name="Ruckert C."/>
            <person name="Uria A.R."/>
            <person name="Helf M.J."/>
            <person name="Takada K."/>
            <person name="Gernert C."/>
            <person name="Steffens U.A."/>
            <person name="Heycke N."/>
            <person name="Schmitt S."/>
            <person name="Rinke C."/>
            <person name="Helfrich E.J."/>
            <person name="Brachmann A.O."/>
            <person name="Gurgui C."/>
            <person name="Wakimoto T."/>
            <person name="Kracht M."/>
            <person name="Crusemann M."/>
            <person name="Hentschel U."/>
            <person name="Abe I."/>
            <person name="Matsunaga S."/>
            <person name="Kalinowski J."/>
            <person name="Takeyama H."/>
            <person name="Piel J."/>
        </authorList>
    </citation>
    <scope>NUCLEOTIDE SEQUENCE [LARGE SCALE GENOMIC DNA]</scope>
    <source>
        <strain evidence="11">TSY2</strain>
    </source>
</reference>
<evidence type="ECO:0000313" key="10">
    <source>
        <dbReference type="EMBL" id="ETX02441.1"/>
    </source>
</evidence>
<proteinExistence type="inferred from homology"/>
<dbReference type="EC" id="1.1.1.37" evidence="4"/>
<feature type="binding site" evidence="4 6">
    <location>
        <position position="88"/>
    </location>
    <ligand>
        <name>substrate</name>
    </ligand>
</feature>
<evidence type="ECO:0000313" key="11">
    <source>
        <dbReference type="Proteomes" id="UP000019140"/>
    </source>
</evidence>
<organism evidence="10 11">
    <name type="scientific">Candidatus Entotheonella gemina</name>
    <dbReference type="NCBI Taxonomy" id="1429439"/>
    <lineage>
        <taxon>Bacteria</taxon>
        <taxon>Pseudomonadati</taxon>
        <taxon>Nitrospinota/Tectimicrobiota group</taxon>
        <taxon>Candidatus Tectimicrobiota</taxon>
        <taxon>Candidatus Entotheonellia</taxon>
        <taxon>Candidatus Entotheonellales</taxon>
        <taxon>Candidatus Entotheonellaceae</taxon>
        <taxon>Candidatus Entotheonella</taxon>
    </lineage>
</organism>
<evidence type="ECO:0000256" key="5">
    <source>
        <dbReference type="PIRSR" id="PIRSR000102-1"/>
    </source>
</evidence>
<evidence type="ECO:0000259" key="8">
    <source>
        <dbReference type="Pfam" id="PF00056"/>
    </source>
</evidence>
<evidence type="ECO:0000256" key="1">
    <source>
        <dbReference type="ARBA" id="ARBA00022532"/>
    </source>
</evidence>
<dbReference type="Gene3D" id="3.40.50.720">
    <property type="entry name" value="NAD(P)-binding Rossmann-like Domain"/>
    <property type="match status" value="1"/>
</dbReference>
<dbReference type="GO" id="GO:0030060">
    <property type="term" value="F:L-malate dehydrogenase (NAD+) activity"/>
    <property type="evidence" value="ECO:0007669"/>
    <property type="project" value="UniProtKB-UniRule"/>
</dbReference>
<dbReference type="NCBIfam" id="NF004863">
    <property type="entry name" value="PRK06223.1"/>
    <property type="match status" value="1"/>
</dbReference>
<feature type="domain" description="Lactate/malate dehydrogenase N-terminal" evidence="8">
    <location>
        <begin position="4"/>
        <end position="142"/>
    </location>
</feature>
<dbReference type="InterPro" id="IPR015955">
    <property type="entry name" value="Lactate_DH/Glyco_Ohase_4_C"/>
</dbReference>
<sequence length="316" mass="33265">MAAKITIVGAGNVGATAAHWAVAKELGDVVLIDIVEGMPQGKALDLAEASPIEGFDSQLTGTNDYADTADSDIVVVTAGIPRKPGMSRDDLLNTNAKIVGNVVSQVAAHSPNAFMIVVSNPLDAMVYVAKAVSGWPKHRVMGMAGVLDSARFRYFIAQELGVSVEDVHGFVLGGHGDTMVPVPQYATVTGIPITQLLSQEQIGRLVQRTRDGGAEIVNFLKQGSAFYAPGASIVQMVEAIVKDKKRILPAAAYLEGEYGIDGLYMGVPILLGAGGVEKVIEVELTAEEQANLEQSAQAVRELMDVLPSADELRAAN</sequence>
<dbReference type="PANTHER" id="PTHR43128:SF16">
    <property type="entry name" value="L-LACTATE DEHYDROGENASE"/>
    <property type="match status" value="1"/>
</dbReference>
<dbReference type="AlphaFoldDB" id="W4LXG6"/>
<dbReference type="NCBIfam" id="TIGR01763">
    <property type="entry name" value="MalateDH_bact"/>
    <property type="match status" value="1"/>
</dbReference>
<comment type="function">
    <text evidence="4">Catalyzes the reversible oxidation of malate to oxaloacetate.</text>
</comment>
<dbReference type="GO" id="GO:0006099">
    <property type="term" value="P:tricarboxylic acid cycle"/>
    <property type="evidence" value="ECO:0007669"/>
    <property type="project" value="UniProtKB-UniRule"/>
</dbReference>
<dbReference type="Gene3D" id="3.90.110.10">
    <property type="entry name" value="Lactate dehydrogenase/glycoside hydrolase, family 4, C-terminal"/>
    <property type="match status" value="1"/>
</dbReference>
<evidence type="ECO:0000259" key="9">
    <source>
        <dbReference type="Pfam" id="PF02866"/>
    </source>
</evidence>
<feature type="binding site" evidence="4 7">
    <location>
        <position position="95"/>
    </location>
    <ligand>
        <name>NAD(+)</name>
        <dbReference type="ChEBI" id="CHEBI:57540"/>
    </ligand>
</feature>
<feature type="binding site" evidence="4 6">
    <location>
        <position position="151"/>
    </location>
    <ligand>
        <name>substrate</name>
    </ligand>
</feature>
<dbReference type="HOGENOM" id="CLU_045401_2_1_7"/>
<dbReference type="GO" id="GO:0006089">
    <property type="term" value="P:lactate metabolic process"/>
    <property type="evidence" value="ECO:0007669"/>
    <property type="project" value="TreeGrafter"/>
</dbReference>
<dbReference type="InterPro" id="IPR011275">
    <property type="entry name" value="Malate_DH_type3"/>
</dbReference>
<keyword evidence="11" id="KW-1185">Reference proteome</keyword>
<dbReference type="SUPFAM" id="SSF51735">
    <property type="entry name" value="NAD(P)-binding Rossmann-fold domains"/>
    <property type="match status" value="1"/>
</dbReference>
<dbReference type="SUPFAM" id="SSF56327">
    <property type="entry name" value="LDH C-terminal domain-like"/>
    <property type="match status" value="1"/>
</dbReference>
<dbReference type="PATRIC" id="fig|1429439.4.peg.6007"/>
<evidence type="ECO:0000256" key="6">
    <source>
        <dbReference type="PIRSR" id="PIRSR000102-2"/>
    </source>
</evidence>
<dbReference type="PANTHER" id="PTHR43128">
    <property type="entry name" value="L-2-HYDROXYCARBOXYLATE DEHYDROGENASE (NAD(P)(+))"/>
    <property type="match status" value="1"/>
</dbReference>
<feature type="binding site" evidence="4 7">
    <location>
        <position position="33"/>
    </location>
    <ligand>
        <name>NAD(+)</name>
        <dbReference type="ChEBI" id="CHEBI:57540"/>
    </ligand>
</feature>
<dbReference type="HAMAP" id="MF_00487">
    <property type="entry name" value="Malate_dehydrog_3"/>
    <property type="match status" value="1"/>
</dbReference>
<dbReference type="InterPro" id="IPR001557">
    <property type="entry name" value="L-lactate/malate_DH"/>
</dbReference>
<feature type="binding site" evidence="4 7">
    <location>
        <begin position="9"/>
        <end position="14"/>
    </location>
    <ligand>
        <name>NAD(+)</name>
        <dbReference type="ChEBI" id="CHEBI:57540"/>
    </ligand>
</feature>
<dbReference type="Proteomes" id="UP000019140">
    <property type="component" value="Unassembled WGS sequence"/>
</dbReference>
<feature type="binding site" evidence="4 6">
    <location>
        <position position="82"/>
    </location>
    <ligand>
        <name>substrate</name>
    </ligand>
</feature>
<dbReference type="InterPro" id="IPR001236">
    <property type="entry name" value="Lactate/malate_DH_N"/>
</dbReference>
<evidence type="ECO:0000256" key="7">
    <source>
        <dbReference type="PIRSR" id="PIRSR000102-3"/>
    </source>
</evidence>
<dbReference type="GO" id="GO:0004459">
    <property type="term" value="F:L-lactate dehydrogenase (NAD+) activity"/>
    <property type="evidence" value="ECO:0007669"/>
    <property type="project" value="TreeGrafter"/>
</dbReference>
<keyword evidence="2 4" id="KW-0560">Oxidoreductase</keyword>
<evidence type="ECO:0000256" key="2">
    <source>
        <dbReference type="ARBA" id="ARBA00023002"/>
    </source>
</evidence>